<organism evidence="1">
    <name type="scientific">Anguilla anguilla</name>
    <name type="common">European freshwater eel</name>
    <name type="synonym">Muraena anguilla</name>
    <dbReference type="NCBI Taxonomy" id="7936"/>
    <lineage>
        <taxon>Eukaryota</taxon>
        <taxon>Metazoa</taxon>
        <taxon>Chordata</taxon>
        <taxon>Craniata</taxon>
        <taxon>Vertebrata</taxon>
        <taxon>Euteleostomi</taxon>
        <taxon>Actinopterygii</taxon>
        <taxon>Neopterygii</taxon>
        <taxon>Teleostei</taxon>
        <taxon>Anguilliformes</taxon>
        <taxon>Anguillidae</taxon>
        <taxon>Anguilla</taxon>
    </lineage>
</organism>
<proteinExistence type="predicted"/>
<reference evidence="1" key="2">
    <citation type="journal article" date="2015" name="Fish Shellfish Immunol.">
        <title>Early steps in the European eel (Anguilla anguilla)-Vibrio vulnificus interaction in the gills: Role of the RtxA13 toxin.</title>
        <authorList>
            <person name="Callol A."/>
            <person name="Pajuelo D."/>
            <person name="Ebbesson L."/>
            <person name="Teles M."/>
            <person name="MacKenzie S."/>
            <person name="Amaro C."/>
        </authorList>
    </citation>
    <scope>NUCLEOTIDE SEQUENCE</scope>
</reference>
<dbReference type="EMBL" id="GBXM01005371">
    <property type="protein sequence ID" value="JAI03207.1"/>
    <property type="molecule type" value="Transcribed_RNA"/>
</dbReference>
<evidence type="ECO:0000313" key="1">
    <source>
        <dbReference type="EMBL" id="JAI03207.1"/>
    </source>
</evidence>
<sequence>MGSQHITFLQYAFKVTCEIFCSYCVIKKSPKSALGFQSPL</sequence>
<protein>
    <submittedName>
        <fullName evidence="1">Uncharacterized protein</fullName>
    </submittedName>
</protein>
<accession>A0A0E9XLA2</accession>
<dbReference type="AlphaFoldDB" id="A0A0E9XLA2"/>
<reference evidence="1" key="1">
    <citation type="submission" date="2014-11" db="EMBL/GenBank/DDBJ databases">
        <authorList>
            <person name="Amaro Gonzalez C."/>
        </authorList>
    </citation>
    <scope>NUCLEOTIDE SEQUENCE</scope>
</reference>
<name>A0A0E9XLA2_ANGAN</name>